<dbReference type="Gene3D" id="1.10.260.40">
    <property type="entry name" value="lambda repressor-like DNA-binding domains"/>
    <property type="match status" value="1"/>
</dbReference>
<dbReference type="RefSeq" id="WP_084424807.1">
    <property type="nucleotide sequence ID" value="NZ_FWXV01000001.1"/>
</dbReference>
<proteinExistence type="predicted"/>
<keyword evidence="3" id="KW-1185">Reference proteome</keyword>
<dbReference type="InterPro" id="IPR010982">
    <property type="entry name" value="Lambda_DNA-bd_dom_sf"/>
</dbReference>
<reference evidence="2 3" key="1">
    <citation type="submission" date="2017-04" db="EMBL/GenBank/DDBJ databases">
        <authorList>
            <person name="Afonso C.L."/>
            <person name="Miller P.J."/>
            <person name="Scott M.A."/>
            <person name="Spackman E."/>
            <person name="Goraichik I."/>
            <person name="Dimitrov K.M."/>
            <person name="Suarez D.L."/>
            <person name="Swayne D.E."/>
        </authorList>
    </citation>
    <scope>NUCLEOTIDE SEQUENCE [LARGE SCALE GENOMIC DNA]</scope>
    <source>
        <strain evidence="2 3">DSM 43828</strain>
    </source>
</reference>
<dbReference type="Pfam" id="PF13560">
    <property type="entry name" value="HTH_31"/>
    <property type="match status" value="1"/>
</dbReference>
<dbReference type="SMART" id="SM00530">
    <property type="entry name" value="HTH_XRE"/>
    <property type="match status" value="1"/>
</dbReference>
<gene>
    <name evidence="2" type="ORF">SAMN05661093_00954</name>
</gene>
<dbReference type="InterPro" id="IPR001387">
    <property type="entry name" value="Cro/C1-type_HTH"/>
</dbReference>
<feature type="domain" description="HTH cro/C1-type" evidence="1">
    <location>
        <begin position="12"/>
        <end position="65"/>
    </location>
</feature>
<dbReference type="PROSITE" id="PS50943">
    <property type="entry name" value="HTH_CROC1"/>
    <property type="match status" value="1"/>
</dbReference>
<dbReference type="Proteomes" id="UP000192674">
    <property type="component" value="Unassembled WGS sequence"/>
</dbReference>
<organism evidence="2 3">
    <name type="scientific">Kibdelosporangium aridum</name>
    <dbReference type="NCBI Taxonomy" id="2030"/>
    <lineage>
        <taxon>Bacteria</taxon>
        <taxon>Bacillati</taxon>
        <taxon>Actinomycetota</taxon>
        <taxon>Actinomycetes</taxon>
        <taxon>Pseudonocardiales</taxon>
        <taxon>Pseudonocardiaceae</taxon>
        <taxon>Kibdelosporangium</taxon>
    </lineage>
</organism>
<sequence>MDDQARLFAEQLRRIRLAAGVSLSELAKRVHYSKGYLSKIETGVKPAGADLARRCDAALDAGGELRSLVEQRTPMAADSDGKHESWDAEVWMLNLESSGSSWFNPVKRRDALASGAALLAFGLTERHASAAAQQETTIAGYQKIFEQHRLIGQTTSPALVLPALIAQTHTLRGLAKATRSPMREQFLRLASRYAEYVGWMTQEAGNDRAALWWTQSAVEMASAAGDLDLAAHSLVRNALIALYRDDATQTVELSRQAQADPATPARIRGLAALREAQGHALAGNDKLCRNTLDRAIRLLETVDSTDGMVLGTTAVSAIGPMVTGWCLYDLGRPAEAAEILAEEIAHLPAVSRRAHARFGARLALSHAAAGDIDRACTLTHQVLDSAELVDSATVRFDLRRIGRTIARWPSHSSVRDLQPRLTTALHAPAF</sequence>
<dbReference type="GO" id="GO:0003677">
    <property type="term" value="F:DNA binding"/>
    <property type="evidence" value="ECO:0007669"/>
    <property type="project" value="InterPro"/>
</dbReference>
<protein>
    <submittedName>
        <fullName evidence="2">Helix-turn-helix domain-containing protein</fullName>
    </submittedName>
</protein>
<dbReference type="OrthoDB" id="5184419at2"/>
<dbReference type="AlphaFoldDB" id="A0A1W2AMZ9"/>
<evidence type="ECO:0000313" key="2">
    <source>
        <dbReference type="EMBL" id="SMC61831.1"/>
    </source>
</evidence>
<accession>A0A1W2AMZ9</accession>
<dbReference type="SUPFAM" id="SSF47413">
    <property type="entry name" value="lambda repressor-like DNA-binding domains"/>
    <property type="match status" value="1"/>
</dbReference>
<name>A0A1W2AMZ9_KIBAR</name>
<dbReference type="CDD" id="cd00093">
    <property type="entry name" value="HTH_XRE"/>
    <property type="match status" value="1"/>
</dbReference>
<evidence type="ECO:0000259" key="1">
    <source>
        <dbReference type="PROSITE" id="PS50943"/>
    </source>
</evidence>
<evidence type="ECO:0000313" key="3">
    <source>
        <dbReference type="Proteomes" id="UP000192674"/>
    </source>
</evidence>
<dbReference type="EMBL" id="FWXV01000001">
    <property type="protein sequence ID" value="SMC61831.1"/>
    <property type="molecule type" value="Genomic_DNA"/>
</dbReference>